<keyword evidence="2" id="KW-0813">Transport</keyword>
<evidence type="ECO:0000256" key="3">
    <source>
        <dbReference type="ARBA" id="ARBA00022741"/>
    </source>
</evidence>
<proteinExistence type="inferred from homology"/>
<evidence type="ECO:0000259" key="6">
    <source>
        <dbReference type="PROSITE" id="PS50893"/>
    </source>
</evidence>
<dbReference type="PROSITE" id="PS50893">
    <property type="entry name" value="ABC_TRANSPORTER_2"/>
    <property type="match status" value="1"/>
</dbReference>
<evidence type="ECO:0000256" key="5">
    <source>
        <dbReference type="ARBA" id="ARBA00022970"/>
    </source>
</evidence>
<keyword evidence="5" id="KW-0029">Amino-acid transport</keyword>
<evidence type="ECO:0000256" key="4">
    <source>
        <dbReference type="ARBA" id="ARBA00022840"/>
    </source>
</evidence>
<evidence type="ECO:0000313" key="8">
    <source>
        <dbReference type="Proteomes" id="UP000195772"/>
    </source>
</evidence>
<keyword evidence="3" id="KW-0547">Nucleotide-binding</keyword>
<dbReference type="AlphaFoldDB" id="A0A1Y3QUU4"/>
<protein>
    <submittedName>
        <fullName evidence="7">ABC transporter ATP-binding protein</fullName>
    </submittedName>
</protein>
<organism evidence="7 8">
    <name type="scientific">Alistipes onderdonkii</name>
    <dbReference type="NCBI Taxonomy" id="328813"/>
    <lineage>
        <taxon>Bacteria</taxon>
        <taxon>Pseudomonadati</taxon>
        <taxon>Bacteroidota</taxon>
        <taxon>Bacteroidia</taxon>
        <taxon>Bacteroidales</taxon>
        <taxon>Rikenellaceae</taxon>
        <taxon>Alistipes</taxon>
    </lineage>
</organism>
<dbReference type="GO" id="GO:0005524">
    <property type="term" value="F:ATP binding"/>
    <property type="evidence" value="ECO:0007669"/>
    <property type="project" value="UniProtKB-KW"/>
</dbReference>
<dbReference type="InterPro" id="IPR027417">
    <property type="entry name" value="P-loop_NTPase"/>
</dbReference>
<dbReference type="SUPFAM" id="SSF52540">
    <property type="entry name" value="P-loop containing nucleoside triphosphate hydrolases"/>
    <property type="match status" value="1"/>
</dbReference>
<dbReference type="GO" id="GO:0015807">
    <property type="term" value="P:L-amino acid transport"/>
    <property type="evidence" value="ECO:0007669"/>
    <property type="project" value="TreeGrafter"/>
</dbReference>
<evidence type="ECO:0000256" key="2">
    <source>
        <dbReference type="ARBA" id="ARBA00022448"/>
    </source>
</evidence>
<keyword evidence="4 7" id="KW-0067">ATP-binding</keyword>
<dbReference type="PANTHER" id="PTHR43820:SF4">
    <property type="entry name" value="HIGH-AFFINITY BRANCHED-CHAIN AMINO ACID TRANSPORT ATP-BINDING PROTEIN LIVF"/>
    <property type="match status" value="1"/>
</dbReference>
<comment type="caution">
    <text evidence="7">The sequence shown here is derived from an EMBL/GenBank/DDBJ whole genome shotgun (WGS) entry which is preliminary data.</text>
</comment>
<dbReference type="GO" id="GO:0015658">
    <property type="term" value="F:branched-chain amino acid transmembrane transporter activity"/>
    <property type="evidence" value="ECO:0007669"/>
    <property type="project" value="TreeGrafter"/>
</dbReference>
<accession>A0A1Y3QUU4</accession>
<dbReference type="eggNOG" id="COG1137">
    <property type="taxonomic scope" value="Bacteria"/>
</dbReference>
<reference evidence="8" key="1">
    <citation type="submission" date="2017-04" db="EMBL/GenBank/DDBJ databases">
        <title>Function of individual gut microbiota members based on whole genome sequencing of pure cultures obtained from chicken caecum.</title>
        <authorList>
            <person name="Medvecky M."/>
            <person name="Cejkova D."/>
            <person name="Polansky O."/>
            <person name="Karasova D."/>
            <person name="Kubasova T."/>
            <person name="Cizek A."/>
            <person name="Rychlik I."/>
        </authorList>
    </citation>
    <scope>NUCLEOTIDE SEQUENCE [LARGE SCALE GENOMIC DNA]</scope>
    <source>
        <strain evidence="8">An90</strain>
    </source>
</reference>
<evidence type="ECO:0000313" key="7">
    <source>
        <dbReference type="EMBL" id="OUN02048.1"/>
    </source>
</evidence>
<dbReference type="InterPro" id="IPR052156">
    <property type="entry name" value="BCAA_Transport_ATP-bd_LivF"/>
</dbReference>
<dbReference type="GO" id="GO:0016887">
    <property type="term" value="F:ATP hydrolysis activity"/>
    <property type="evidence" value="ECO:0007669"/>
    <property type="project" value="InterPro"/>
</dbReference>
<dbReference type="PANTHER" id="PTHR43820">
    <property type="entry name" value="HIGH-AFFINITY BRANCHED-CHAIN AMINO ACID TRANSPORT ATP-BINDING PROTEIN LIVF"/>
    <property type="match status" value="1"/>
</dbReference>
<sequence length="221" mass="25019">MNPSEKHILEIDSVELSFGDRRILSGVYLAVETGGVTAVLGRNGCGKSCLMKILCGSLRADFRSMRIDGVWHDRFRADEVRYLAQQGFIPGWLTVDRVLRDFGLPWDDLLAWFPLFGKLRGTKIRALSGGERRILESYLILRSPTQFVMLDEPFSQVAPLHVSTLKALIRQEKSSKGILLTDHMHRHVTDIADRLYVLTDGQTHLVRGGEDLVRYGYLAHL</sequence>
<comment type="similarity">
    <text evidence="1">Belongs to the ABC transporter superfamily.</text>
</comment>
<dbReference type="RefSeq" id="WP_087403403.1">
    <property type="nucleotide sequence ID" value="NZ_NFHB01000010.1"/>
</dbReference>
<dbReference type="Gene3D" id="3.40.50.300">
    <property type="entry name" value="P-loop containing nucleotide triphosphate hydrolases"/>
    <property type="match status" value="1"/>
</dbReference>
<gene>
    <name evidence="7" type="ORF">B5G41_13325</name>
</gene>
<evidence type="ECO:0000256" key="1">
    <source>
        <dbReference type="ARBA" id="ARBA00005417"/>
    </source>
</evidence>
<dbReference type="SMART" id="SM00382">
    <property type="entry name" value="AAA"/>
    <property type="match status" value="1"/>
</dbReference>
<dbReference type="OrthoDB" id="9801987at2"/>
<name>A0A1Y3QUU4_9BACT</name>
<feature type="domain" description="ABC transporter" evidence="6">
    <location>
        <begin position="9"/>
        <end position="221"/>
    </location>
</feature>
<dbReference type="Pfam" id="PF00005">
    <property type="entry name" value="ABC_tran"/>
    <property type="match status" value="1"/>
</dbReference>
<dbReference type="Proteomes" id="UP000195772">
    <property type="component" value="Unassembled WGS sequence"/>
</dbReference>
<dbReference type="InterPro" id="IPR003593">
    <property type="entry name" value="AAA+_ATPase"/>
</dbReference>
<dbReference type="EMBL" id="NFHB01000010">
    <property type="protein sequence ID" value="OUN02048.1"/>
    <property type="molecule type" value="Genomic_DNA"/>
</dbReference>
<dbReference type="InterPro" id="IPR003439">
    <property type="entry name" value="ABC_transporter-like_ATP-bd"/>
</dbReference>